<feature type="domain" description="EAL" evidence="2">
    <location>
        <begin position="464"/>
        <end position="719"/>
    </location>
</feature>
<evidence type="ECO:0000259" key="3">
    <source>
        <dbReference type="PROSITE" id="PS50887"/>
    </source>
</evidence>
<feature type="transmembrane region" description="Helical" evidence="1">
    <location>
        <begin position="263"/>
        <end position="285"/>
    </location>
</feature>
<evidence type="ECO:0000256" key="1">
    <source>
        <dbReference type="SAM" id="Phobius"/>
    </source>
</evidence>
<feature type="transmembrane region" description="Helical" evidence="1">
    <location>
        <begin position="9"/>
        <end position="29"/>
    </location>
</feature>
<dbReference type="Gene3D" id="3.20.20.450">
    <property type="entry name" value="EAL domain"/>
    <property type="match status" value="1"/>
</dbReference>
<keyword evidence="1" id="KW-0812">Transmembrane</keyword>
<dbReference type="RefSeq" id="WP_378154396.1">
    <property type="nucleotide sequence ID" value="NZ_JBHSEC010000014.1"/>
</dbReference>
<dbReference type="SUPFAM" id="SSF141868">
    <property type="entry name" value="EAL domain-like"/>
    <property type="match status" value="1"/>
</dbReference>
<gene>
    <name evidence="4" type="ORF">ACFOZY_08675</name>
</gene>
<dbReference type="InterPro" id="IPR000160">
    <property type="entry name" value="GGDEF_dom"/>
</dbReference>
<dbReference type="InterPro" id="IPR001633">
    <property type="entry name" value="EAL_dom"/>
</dbReference>
<proteinExistence type="predicted"/>
<dbReference type="Gene3D" id="3.30.70.270">
    <property type="match status" value="1"/>
</dbReference>
<keyword evidence="1" id="KW-1133">Transmembrane helix</keyword>
<dbReference type="NCBIfam" id="TIGR00254">
    <property type="entry name" value="GGDEF"/>
    <property type="match status" value="1"/>
</dbReference>
<dbReference type="SMART" id="SM00267">
    <property type="entry name" value="GGDEF"/>
    <property type="match status" value="1"/>
</dbReference>
<evidence type="ECO:0000313" key="5">
    <source>
        <dbReference type="Proteomes" id="UP001595817"/>
    </source>
</evidence>
<evidence type="ECO:0000259" key="2">
    <source>
        <dbReference type="PROSITE" id="PS50883"/>
    </source>
</evidence>
<dbReference type="PANTHER" id="PTHR33121">
    <property type="entry name" value="CYCLIC DI-GMP PHOSPHODIESTERASE PDEF"/>
    <property type="match status" value="1"/>
</dbReference>
<protein>
    <submittedName>
        <fullName evidence="4">Bifunctional diguanylate cyclase/phosphodiesterase</fullName>
    </submittedName>
</protein>
<comment type="caution">
    <text evidence="4">The sequence shown here is derived from an EMBL/GenBank/DDBJ whole genome shotgun (WGS) entry which is preliminary data.</text>
</comment>
<name>A0ABV8X4Q8_9LACT</name>
<feature type="domain" description="GGDEF" evidence="3">
    <location>
        <begin position="324"/>
        <end position="455"/>
    </location>
</feature>
<keyword evidence="1" id="KW-0472">Membrane</keyword>
<dbReference type="PANTHER" id="PTHR33121:SF79">
    <property type="entry name" value="CYCLIC DI-GMP PHOSPHODIESTERASE PDED-RELATED"/>
    <property type="match status" value="1"/>
</dbReference>
<dbReference type="PROSITE" id="PS50887">
    <property type="entry name" value="GGDEF"/>
    <property type="match status" value="1"/>
</dbReference>
<dbReference type="PROSITE" id="PS50883">
    <property type="entry name" value="EAL"/>
    <property type="match status" value="1"/>
</dbReference>
<dbReference type="CDD" id="cd01948">
    <property type="entry name" value="EAL"/>
    <property type="match status" value="1"/>
</dbReference>
<dbReference type="EMBL" id="JBHSEC010000014">
    <property type="protein sequence ID" value="MFC4410496.1"/>
    <property type="molecule type" value="Genomic_DNA"/>
</dbReference>
<dbReference type="Pfam" id="PF00990">
    <property type="entry name" value="GGDEF"/>
    <property type="match status" value="1"/>
</dbReference>
<dbReference type="InterPro" id="IPR035919">
    <property type="entry name" value="EAL_sf"/>
</dbReference>
<organism evidence="4 5">
    <name type="scientific">Chungangia koreensis</name>
    <dbReference type="NCBI Taxonomy" id="752657"/>
    <lineage>
        <taxon>Bacteria</taxon>
        <taxon>Bacillati</taxon>
        <taxon>Bacillota</taxon>
        <taxon>Bacilli</taxon>
        <taxon>Lactobacillales</taxon>
        <taxon>Chungangia</taxon>
    </lineage>
</organism>
<dbReference type="SUPFAM" id="SSF55073">
    <property type="entry name" value="Nucleotide cyclase"/>
    <property type="match status" value="1"/>
</dbReference>
<accession>A0ABV8X4Q8</accession>
<dbReference type="SMART" id="SM00052">
    <property type="entry name" value="EAL"/>
    <property type="match status" value="1"/>
</dbReference>
<evidence type="ECO:0000313" key="4">
    <source>
        <dbReference type="EMBL" id="MFC4410496.1"/>
    </source>
</evidence>
<dbReference type="InterPro" id="IPR043128">
    <property type="entry name" value="Rev_trsase/Diguanyl_cyclase"/>
</dbReference>
<keyword evidence="5" id="KW-1185">Reference proteome</keyword>
<dbReference type="InterPro" id="IPR029787">
    <property type="entry name" value="Nucleotide_cyclase"/>
</dbReference>
<sequence>MSNRQENKYGLITMLILCIIAVTAINYNLTLNHVVKSVDKESEFILERMSEESSEYIAERIANMRLMADYLSFIHSNDDLIVTFLNRQKDSLETFESLSYITKEGRMLTAQGRSMEIPDRESVNLALSSKEPIYSDVFEVEPDVFAAAIRFPVMVDEEVVGVISGTINAQEMMSNVSKGLDISGQASLSANQRIIVSTANDLKVNAVIPFSDIFLGDMEAHVEGRELVNEQDAHFIKYNQVVPNWYVVLDTYSSESQQAVTFLFWRNYLFIAGGVLALLTIYLLLKKYKIRKERLLKQDLLTGLSNRVQLEEDLKEAFEKKSKSSLYVILINIDRFKNINDRFGYQSGDRVLYELSRMVQTVVSSNQLYRVGADEFVLTAYSNSEEQIYKTMDSILKSADRPVILPSGESLWMTISIGIRHYEKGVSSDVLLQDASLAVQHAKGMGGNRYVLFTKELSTQHERVRLMEKNLATALQNNEFHLVYQPLYLLQSEKITGYEALLRWNSPALGEISPVEFVPVLESTDLIIPVGRWVMHEVAQTVNRWEQETEEHFQVGINISIKQLMHPEFINDVKSLLKETSVSTDKLLFEITESVAVQNSVLALSILNELNALGIQTALDDFGTGYSSLSILKTLPIQHLKVDRSFIMIMESDGDKSKMILKGIIDIAKGLGLNTVMEGVETIEQLTLLKEMGAEKIQGYLISKPVLPRKALALRSVNYFKAQESK</sequence>
<reference evidence="5" key="1">
    <citation type="journal article" date="2019" name="Int. J. Syst. Evol. Microbiol.">
        <title>The Global Catalogue of Microorganisms (GCM) 10K type strain sequencing project: providing services to taxonomists for standard genome sequencing and annotation.</title>
        <authorList>
            <consortium name="The Broad Institute Genomics Platform"/>
            <consortium name="The Broad Institute Genome Sequencing Center for Infectious Disease"/>
            <person name="Wu L."/>
            <person name="Ma J."/>
        </authorList>
    </citation>
    <scope>NUCLEOTIDE SEQUENCE [LARGE SCALE GENOMIC DNA]</scope>
    <source>
        <strain evidence="5">CCUG 59778</strain>
    </source>
</reference>
<dbReference type="Pfam" id="PF00563">
    <property type="entry name" value="EAL"/>
    <property type="match status" value="1"/>
</dbReference>
<dbReference type="InterPro" id="IPR050706">
    <property type="entry name" value="Cyclic-di-GMP_PDE-like"/>
</dbReference>
<dbReference type="Proteomes" id="UP001595817">
    <property type="component" value="Unassembled WGS sequence"/>
</dbReference>
<dbReference type="CDD" id="cd01949">
    <property type="entry name" value="GGDEF"/>
    <property type="match status" value="1"/>
</dbReference>